<evidence type="ECO:0000256" key="2">
    <source>
        <dbReference type="SAM" id="MobiDB-lite"/>
    </source>
</evidence>
<feature type="coiled-coil region" evidence="1">
    <location>
        <begin position="288"/>
        <end position="323"/>
    </location>
</feature>
<keyword evidence="4" id="KW-1185">Reference proteome</keyword>
<dbReference type="RefSeq" id="XP_019040335.1">
    <property type="nucleotide sequence ID" value="XM_019180407.1"/>
</dbReference>
<evidence type="ECO:0000313" key="3">
    <source>
        <dbReference type="EMBL" id="ODQ61128.1"/>
    </source>
</evidence>
<evidence type="ECO:0000256" key="1">
    <source>
        <dbReference type="SAM" id="Coils"/>
    </source>
</evidence>
<name>A0A1E3P6Z7_WICAA</name>
<gene>
    <name evidence="3" type="ORF">WICANDRAFT_104241</name>
</gene>
<dbReference type="AlphaFoldDB" id="A0A1E3P6Z7"/>
<dbReference type="EMBL" id="KV454209">
    <property type="protein sequence ID" value="ODQ61128.1"/>
    <property type="molecule type" value="Genomic_DNA"/>
</dbReference>
<reference evidence="3 4" key="1">
    <citation type="journal article" date="2016" name="Proc. Natl. Acad. Sci. U.S.A.">
        <title>Comparative genomics of biotechnologically important yeasts.</title>
        <authorList>
            <person name="Riley R."/>
            <person name="Haridas S."/>
            <person name="Wolfe K.H."/>
            <person name="Lopes M.R."/>
            <person name="Hittinger C.T."/>
            <person name="Goeker M."/>
            <person name="Salamov A.A."/>
            <person name="Wisecaver J.H."/>
            <person name="Long T.M."/>
            <person name="Calvey C.H."/>
            <person name="Aerts A.L."/>
            <person name="Barry K.W."/>
            <person name="Choi C."/>
            <person name="Clum A."/>
            <person name="Coughlan A.Y."/>
            <person name="Deshpande S."/>
            <person name="Douglass A.P."/>
            <person name="Hanson S.J."/>
            <person name="Klenk H.-P."/>
            <person name="LaButti K.M."/>
            <person name="Lapidus A."/>
            <person name="Lindquist E.A."/>
            <person name="Lipzen A.M."/>
            <person name="Meier-Kolthoff J.P."/>
            <person name="Ohm R.A."/>
            <person name="Otillar R.P."/>
            <person name="Pangilinan J.L."/>
            <person name="Peng Y."/>
            <person name="Rokas A."/>
            <person name="Rosa C.A."/>
            <person name="Scheuner C."/>
            <person name="Sibirny A.A."/>
            <person name="Slot J.C."/>
            <person name="Stielow J.B."/>
            <person name="Sun H."/>
            <person name="Kurtzman C.P."/>
            <person name="Blackwell M."/>
            <person name="Grigoriev I.V."/>
            <person name="Jeffries T.W."/>
        </authorList>
    </citation>
    <scope>NUCLEOTIDE SEQUENCE [LARGE SCALE GENOMIC DNA]</scope>
    <source>
        <strain evidence="4">ATCC 58044 / CBS 1984 / NCYC 433 / NRRL Y-366-8</strain>
    </source>
</reference>
<keyword evidence="1" id="KW-0175">Coiled coil</keyword>
<proteinExistence type="predicted"/>
<feature type="compositionally biased region" description="Basic and acidic residues" evidence="2">
    <location>
        <begin position="125"/>
        <end position="140"/>
    </location>
</feature>
<dbReference type="OrthoDB" id="10680185at2759"/>
<evidence type="ECO:0000313" key="4">
    <source>
        <dbReference type="Proteomes" id="UP000094112"/>
    </source>
</evidence>
<accession>A0A1E3P6Z7</accession>
<dbReference type="GeneID" id="30197653"/>
<sequence>MYSAASKLRGSTFFKAKINLQNPSASTFSKLSSKSKVIERRNLELSRLKKNAQNFFRLQDECEKSNSDTGSNKKAILLKKQLKLKDTIHIQGFQITIGSSETYEDSDISPYSLENSSLISTSQNELRRQHKVEDFKKSKDSPIPSRSTKNLKENWSNDLEVHSINYINKMFEPGSEILSKTGRVEVSLDDYIDSWNEKVLERRGPRSPGSIPKEMQIDIRTDEAILTKDPPYHPKTLLNDFDIKDHVGPKMRQEPLGAKREERRGRQLVDDKFIDRKEQLGNDYQFGIEKLNNIHEKLIEDFQRETLEEFDTITRELDEARQRSLKRFQKLNKYIHESSLSVRDLFNDD</sequence>
<organism evidence="3 4">
    <name type="scientific">Wickerhamomyces anomalus (strain ATCC 58044 / CBS 1984 / NCYC 433 / NRRL Y-366-8)</name>
    <name type="common">Yeast</name>
    <name type="synonym">Hansenula anomala</name>
    <dbReference type="NCBI Taxonomy" id="683960"/>
    <lineage>
        <taxon>Eukaryota</taxon>
        <taxon>Fungi</taxon>
        <taxon>Dikarya</taxon>
        <taxon>Ascomycota</taxon>
        <taxon>Saccharomycotina</taxon>
        <taxon>Saccharomycetes</taxon>
        <taxon>Phaffomycetales</taxon>
        <taxon>Wickerhamomycetaceae</taxon>
        <taxon>Wickerhamomyces</taxon>
    </lineage>
</organism>
<protein>
    <submittedName>
        <fullName evidence="3">Uncharacterized protein</fullName>
    </submittedName>
</protein>
<feature type="region of interest" description="Disordered" evidence="2">
    <location>
        <begin position="119"/>
        <end position="150"/>
    </location>
</feature>
<dbReference type="Proteomes" id="UP000094112">
    <property type="component" value="Unassembled WGS sequence"/>
</dbReference>